<organism evidence="1 2">
    <name type="scientific">Friedmanniomyces simplex</name>
    <dbReference type="NCBI Taxonomy" id="329884"/>
    <lineage>
        <taxon>Eukaryota</taxon>
        <taxon>Fungi</taxon>
        <taxon>Dikarya</taxon>
        <taxon>Ascomycota</taxon>
        <taxon>Pezizomycotina</taxon>
        <taxon>Dothideomycetes</taxon>
        <taxon>Dothideomycetidae</taxon>
        <taxon>Mycosphaerellales</taxon>
        <taxon>Teratosphaeriaceae</taxon>
        <taxon>Friedmanniomyces</taxon>
    </lineage>
</organism>
<evidence type="ECO:0000313" key="1">
    <source>
        <dbReference type="EMBL" id="TKA78940.1"/>
    </source>
</evidence>
<sequence length="223" mass="25232">MTPHAAKFHLYEMVPGKMFSRSLKEVMEKPHCDFKSMKGSKPELQGKDFTDLEWAGILTQRRALEPLDGWAWEPITYVLCRTGDGQLRAFTRSDMGSVFGKSSADAQIYTKRLGAGGQRALPPPTRKQKAIQYDAESDDDYEFVTPHPDDAQKLLENEAQLEQRERDELLKDIGSKARMKKKGSSKVKVYPPPANEDELVAMTAAMNLYKRGLVNTKKYGMQI</sequence>
<dbReference type="OrthoDB" id="3843545at2759"/>
<evidence type="ECO:0000313" key="2">
    <source>
        <dbReference type="Proteomes" id="UP000309340"/>
    </source>
</evidence>
<comment type="caution">
    <text evidence="1">The sequence shown here is derived from an EMBL/GenBank/DDBJ whole genome shotgun (WGS) entry which is preliminary data.</text>
</comment>
<dbReference type="EMBL" id="NAJQ01000101">
    <property type="protein sequence ID" value="TKA78940.1"/>
    <property type="molecule type" value="Genomic_DNA"/>
</dbReference>
<keyword evidence="2" id="KW-1185">Reference proteome</keyword>
<proteinExistence type="predicted"/>
<protein>
    <submittedName>
        <fullName evidence="1">Uncharacterized protein</fullName>
    </submittedName>
</protein>
<dbReference type="AlphaFoldDB" id="A0A4U0XNL8"/>
<gene>
    <name evidence="1" type="ORF">B0A55_09243</name>
</gene>
<name>A0A4U0XNL8_9PEZI</name>
<reference evidence="1 2" key="1">
    <citation type="submission" date="2017-03" db="EMBL/GenBank/DDBJ databases">
        <title>Genomes of endolithic fungi from Antarctica.</title>
        <authorList>
            <person name="Coleine C."/>
            <person name="Masonjones S."/>
            <person name="Stajich J.E."/>
        </authorList>
    </citation>
    <scope>NUCLEOTIDE SEQUENCE [LARGE SCALE GENOMIC DNA]</scope>
    <source>
        <strain evidence="1 2">CCFEE 5184</strain>
    </source>
</reference>
<accession>A0A4U0XNL8</accession>
<dbReference type="Proteomes" id="UP000309340">
    <property type="component" value="Unassembled WGS sequence"/>
</dbReference>